<dbReference type="InterPro" id="IPR008949">
    <property type="entry name" value="Isoprenoid_synthase_dom_sf"/>
</dbReference>
<dbReference type="PANTHER" id="PTHR43281:SF1">
    <property type="entry name" value="FARNESYL DIPHOSPHATE SYNTHASE"/>
    <property type="match status" value="1"/>
</dbReference>
<evidence type="ECO:0000313" key="14">
    <source>
        <dbReference type="Proteomes" id="UP000886808"/>
    </source>
</evidence>
<evidence type="ECO:0000256" key="7">
    <source>
        <dbReference type="ARBA" id="ARBA00022842"/>
    </source>
</evidence>
<evidence type="ECO:0000256" key="4">
    <source>
        <dbReference type="ARBA" id="ARBA00015100"/>
    </source>
</evidence>
<comment type="cofactor">
    <cofactor evidence="1">
        <name>Mg(2+)</name>
        <dbReference type="ChEBI" id="CHEBI:18420"/>
    </cofactor>
</comment>
<keyword evidence="6" id="KW-0479">Metal-binding</keyword>
<evidence type="ECO:0000256" key="6">
    <source>
        <dbReference type="ARBA" id="ARBA00022723"/>
    </source>
</evidence>
<dbReference type="InterPro" id="IPR000092">
    <property type="entry name" value="Polyprenyl_synt"/>
</dbReference>
<evidence type="ECO:0000256" key="8">
    <source>
        <dbReference type="ARBA" id="ARBA00023229"/>
    </source>
</evidence>
<evidence type="ECO:0000256" key="11">
    <source>
        <dbReference type="ARBA" id="ARBA00049399"/>
    </source>
</evidence>
<comment type="catalytic activity">
    <reaction evidence="11">
        <text>isopentenyl diphosphate + (2E)-geranyl diphosphate = (2E,6E)-farnesyl diphosphate + diphosphate</text>
        <dbReference type="Rhea" id="RHEA:19361"/>
        <dbReference type="ChEBI" id="CHEBI:33019"/>
        <dbReference type="ChEBI" id="CHEBI:58057"/>
        <dbReference type="ChEBI" id="CHEBI:128769"/>
        <dbReference type="ChEBI" id="CHEBI:175763"/>
        <dbReference type="EC" id="2.5.1.10"/>
    </reaction>
</comment>
<dbReference type="FunFam" id="1.10.600.10:FF:000001">
    <property type="entry name" value="Geranylgeranyl diphosphate synthase"/>
    <property type="match status" value="1"/>
</dbReference>
<dbReference type="EMBL" id="DXIE01000035">
    <property type="protein sequence ID" value="HIV62412.1"/>
    <property type="molecule type" value="Genomic_DNA"/>
</dbReference>
<dbReference type="GO" id="GO:0016114">
    <property type="term" value="P:terpenoid biosynthetic process"/>
    <property type="evidence" value="ECO:0007669"/>
    <property type="project" value="UniProtKB-ARBA"/>
</dbReference>
<dbReference type="PANTHER" id="PTHR43281">
    <property type="entry name" value="FARNESYL DIPHOSPHATE SYNTHASE"/>
    <property type="match status" value="1"/>
</dbReference>
<evidence type="ECO:0000256" key="12">
    <source>
        <dbReference type="RuleBase" id="RU004466"/>
    </source>
</evidence>
<dbReference type="SUPFAM" id="SSF48576">
    <property type="entry name" value="Terpenoid synthases"/>
    <property type="match status" value="1"/>
</dbReference>
<dbReference type="SFLD" id="SFLDG01017">
    <property type="entry name" value="Polyprenyl_Transferase_Like"/>
    <property type="match status" value="1"/>
</dbReference>
<dbReference type="SFLD" id="SFLDS00005">
    <property type="entry name" value="Isoprenoid_Synthase_Type_I"/>
    <property type="match status" value="1"/>
</dbReference>
<dbReference type="Gene3D" id="1.10.600.10">
    <property type="entry name" value="Farnesyl Diphosphate Synthase"/>
    <property type="match status" value="1"/>
</dbReference>
<evidence type="ECO:0000256" key="10">
    <source>
        <dbReference type="ARBA" id="ARBA00032873"/>
    </source>
</evidence>
<dbReference type="EC" id="2.5.1.10" evidence="3"/>
<dbReference type="GO" id="GO:0005737">
    <property type="term" value="C:cytoplasm"/>
    <property type="evidence" value="ECO:0007669"/>
    <property type="project" value="UniProtKB-ARBA"/>
</dbReference>
<dbReference type="GO" id="GO:0046872">
    <property type="term" value="F:metal ion binding"/>
    <property type="evidence" value="ECO:0007669"/>
    <property type="project" value="UniProtKB-KW"/>
</dbReference>
<keyword evidence="7" id="KW-0460">Magnesium</keyword>
<reference evidence="13" key="2">
    <citation type="submission" date="2021-04" db="EMBL/GenBank/DDBJ databases">
        <authorList>
            <person name="Gilroy R."/>
        </authorList>
    </citation>
    <scope>NUCLEOTIDE SEQUENCE</scope>
    <source>
        <strain evidence="13">CHK193-4272</strain>
    </source>
</reference>
<dbReference type="Pfam" id="PF00348">
    <property type="entry name" value="polyprenyl_synt"/>
    <property type="match status" value="1"/>
</dbReference>
<evidence type="ECO:0000256" key="3">
    <source>
        <dbReference type="ARBA" id="ARBA00012439"/>
    </source>
</evidence>
<protein>
    <recommendedName>
        <fullName evidence="4">Farnesyl diphosphate synthase</fullName>
        <ecNumber evidence="3">2.5.1.10</ecNumber>
    </recommendedName>
    <alternativeName>
        <fullName evidence="10">(2E,6E)-farnesyl diphosphate synthase</fullName>
    </alternativeName>
    <alternativeName>
        <fullName evidence="9">Geranyltranstransferase</fullName>
    </alternativeName>
</protein>
<proteinExistence type="inferred from homology"/>
<keyword evidence="8" id="KW-0414">Isoprene biosynthesis</keyword>
<evidence type="ECO:0000256" key="2">
    <source>
        <dbReference type="ARBA" id="ARBA00006706"/>
    </source>
</evidence>
<evidence type="ECO:0000256" key="5">
    <source>
        <dbReference type="ARBA" id="ARBA00022679"/>
    </source>
</evidence>
<dbReference type="NCBIfam" id="NF045485">
    <property type="entry name" value="FPPsyn"/>
    <property type="match status" value="1"/>
</dbReference>
<dbReference type="Proteomes" id="UP000886808">
    <property type="component" value="Unassembled WGS sequence"/>
</dbReference>
<accession>A0A9D1THT6</accession>
<dbReference type="GO" id="GO:0004337">
    <property type="term" value="F:(2E,6E)-farnesyl diphosphate synthase activity"/>
    <property type="evidence" value="ECO:0007669"/>
    <property type="project" value="UniProtKB-EC"/>
</dbReference>
<dbReference type="InterPro" id="IPR033749">
    <property type="entry name" value="Polyprenyl_synt_CS"/>
</dbReference>
<reference evidence="13" key="1">
    <citation type="journal article" date="2021" name="PeerJ">
        <title>Extensive microbial diversity within the chicken gut microbiome revealed by metagenomics and culture.</title>
        <authorList>
            <person name="Gilroy R."/>
            <person name="Ravi A."/>
            <person name="Getino M."/>
            <person name="Pursley I."/>
            <person name="Horton D.L."/>
            <person name="Alikhan N.F."/>
            <person name="Baker D."/>
            <person name="Gharbi K."/>
            <person name="Hall N."/>
            <person name="Watson M."/>
            <person name="Adriaenssens E.M."/>
            <person name="Foster-Nyarko E."/>
            <person name="Jarju S."/>
            <person name="Secka A."/>
            <person name="Antonio M."/>
            <person name="Oren A."/>
            <person name="Chaudhuri R.R."/>
            <person name="La Ragione R."/>
            <person name="Hildebrand F."/>
            <person name="Pallen M.J."/>
        </authorList>
    </citation>
    <scope>NUCLEOTIDE SEQUENCE</scope>
    <source>
        <strain evidence="13">CHK193-4272</strain>
    </source>
</reference>
<dbReference type="PROSITE" id="PS00444">
    <property type="entry name" value="POLYPRENYL_SYNTHASE_2"/>
    <property type="match status" value="1"/>
</dbReference>
<evidence type="ECO:0000313" key="13">
    <source>
        <dbReference type="EMBL" id="HIV62412.1"/>
    </source>
</evidence>
<dbReference type="PROSITE" id="PS00723">
    <property type="entry name" value="POLYPRENYL_SYNTHASE_1"/>
    <property type="match status" value="1"/>
</dbReference>
<comment type="caution">
    <text evidence="13">The sequence shown here is derived from an EMBL/GenBank/DDBJ whole genome shotgun (WGS) entry which is preliminary data.</text>
</comment>
<comment type="similarity">
    <text evidence="2 12">Belongs to the FPP/GGPP synthase family.</text>
</comment>
<gene>
    <name evidence="13" type="ORF">H9746_06195</name>
</gene>
<name>A0A9D1THT6_9FIRM</name>
<dbReference type="CDD" id="cd00685">
    <property type="entry name" value="Trans_IPPS_HT"/>
    <property type="match status" value="1"/>
</dbReference>
<dbReference type="InterPro" id="IPR053378">
    <property type="entry name" value="Prenyl_diphosphate_synthase"/>
</dbReference>
<evidence type="ECO:0000256" key="1">
    <source>
        <dbReference type="ARBA" id="ARBA00001946"/>
    </source>
</evidence>
<dbReference type="AlphaFoldDB" id="A0A9D1THT6"/>
<keyword evidence="5 12" id="KW-0808">Transferase</keyword>
<organism evidence="13 14">
    <name type="scientific">Candidatus Butyricicoccus avistercoris</name>
    <dbReference type="NCBI Taxonomy" id="2838518"/>
    <lineage>
        <taxon>Bacteria</taxon>
        <taxon>Bacillati</taxon>
        <taxon>Bacillota</taxon>
        <taxon>Clostridia</taxon>
        <taxon>Eubacteriales</taxon>
        <taxon>Butyricicoccaceae</taxon>
        <taxon>Butyricicoccus</taxon>
    </lineage>
</organism>
<evidence type="ECO:0000256" key="9">
    <source>
        <dbReference type="ARBA" id="ARBA00032380"/>
    </source>
</evidence>
<sequence>MTHSERLAEYAIYVHEFLDELLSEKECQGQEQIIKAMRYSALAGGKRLRPALVLEFYRLSGGNPKDALPFAVALEMIHTYSLIHDDLPCMDNDDFRRGKPTNHKVYGEAIAVLAGDALLTEAFALATRPQNLEKFTAEQIIKATNKLAKNAGVFGMIGGQVIDIESEHKKISYDELVTLQKYKTGALIESATQIGCILGGADENKLKAAKEYANSLGLAFQIQDDILDIEGDAEIFGKPIGSDAENEKSTFPSQIGLDKCKEKVKILTQNAINAVKNDFEESEFLIWLADKLSVRNN</sequence>